<dbReference type="PANTHER" id="PTHR22604:SF105">
    <property type="entry name" value="TRANS-1,2-DIHYDROBENZENE-1,2-DIOL DEHYDROGENASE"/>
    <property type="match status" value="1"/>
</dbReference>
<dbReference type="RefSeq" id="WP_207300607.1">
    <property type="nucleotide sequence ID" value="NZ_CP071444.1"/>
</dbReference>
<dbReference type="Proteomes" id="UP000663499">
    <property type="component" value="Chromosome"/>
</dbReference>
<dbReference type="NCBIfam" id="TIGR00125">
    <property type="entry name" value="cyt_tran_rel"/>
    <property type="match status" value="1"/>
</dbReference>
<accession>A0A974XG67</accession>
<dbReference type="Gene3D" id="3.40.50.620">
    <property type="entry name" value="HUPs"/>
    <property type="match status" value="1"/>
</dbReference>
<dbReference type="Gene3D" id="3.30.360.10">
    <property type="entry name" value="Dihydrodipicolinate Reductase, domain 2"/>
    <property type="match status" value="1"/>
</dbReference>
<dbReference type="InterPro" id="IPR000683">
    <property type="entry name" value="Gfo/Idh/MocA-like_OxRdtase_N"/>
</dbReference>
<dbReference type="SUPFAM" id="SSF52374">
    <property type="entry name" value="Nucleotidylyl transferase"/>
    <property type="match status" value="1"/>
</dbReference>
<dbReference type="InterPro" id="IPR004821">
    <property type="entry name" value="Cyt_trans-like"/>
</dbReference>
<dbReference type="InterPro" id="IPR014729">
    <property type="entry name" value="Rossmann-like_a/b/a_fold"/>
</dbReference>
<dbReference type="SUPFAM" id="SSF51735">
    <property type="entry name" value="NAD(P)-binding Rossmann-fold domains"/>
    <property type="match status" value="1"/>
</dbReference>
<dbReference type="KEGG" id="alka:J0B03_04190"/>
<comment type="similarity">
    <text evidence="1">Belongs to the Gfo/Idh/MocA family.</text>
</comment>
<evidence type="ECO:0000256" key="1">
    <source>
        <dbReference type="ARBA" id="ARBA00010928"/>
    </source>
</evidence>
<dbReference type="AlphaFoldDB" id="A0A974XG67"/>
<dbReference type="EMBL" id="CP071444">
    <property type="protein sequence ID" value="QSX09269.1"/>
    <property type="molecule type" value="Genomic_DNA"/>
</dbReference>
<dbReference type="GO" id="GO:0000166">
    <property type="term" value="F:nucleotide binding"/>
    <property type="evidence" value="ECO:0007669"/>
    <property type="project" value="InterPro"/>
</dbReference>
<dbReference type="SUPFAM" id="SSF55347">
    <property type="entry name" value="Glyceraldehyde-3-phosphate dehydrogenase-like, C-terminal domain"/>
    <property type="match status" value="1"/>
</dbReference>
<evidence type="ECO:0000256" key="2">
    <source>
        <dbReference type="ARBA" id="ARBA00023002"/>
    </source>
</evidence>
<gene>
    <name evidence="5" type="ORF">J0B03_04190</name>
</gene>
<keyword evidence="6" id="KW-1185">Reference proteome</keyword>
<dbReference type="Pfam" id="PF01467">
    <property type="entry name" value="CTP_transf_like"/>
    <property type="match status" value="1"/>
</dbReference>
<evidence type="ECO:0000259" key="3">
    <source>
        <dbReference type="Pfam" id="PF01408"/>
    </source>
</evidence>
<feature type="domain" description="Gfo/Idh/MocA-like oxidoreductase N-terminal" evidence="3">
    <location>
        <begin position="132"/>
        <end position="244"/>
    </location>
</feature>
<protein>
    <submittedName>
        <fullName evidence="5">Gfo/Idh/MocA family oxidoreductase</fullName>
    </submittedName>
</protein>
<dbReference type="InterPro" id="IPR050984">
    <property type="entry name" value="Gfo/Idh/MocA_domain"/>
</dbReference>
<organism evidence="5 6">
    <name type="scientific">Alkalibacter rhizosphaerae</name>
    <dbReference type="NCBI Taxonomy" id="2815577"/>
    <lineage>
        <taxon>Bacteria</taxon>
        <taxon>Bacillati</taxon>
        <taxon>Bacillota</taxon>
        <taxon>Clostridia</taxon>
        <taxon>Eubacteriales</taxon>
        <taxon>Eubacteriaceae</taxon>
        <taxon>Alkalibacter</taxon>
    </lineage>
</organism>
<dbReference type="GO" id="GO:0016491">
    <property type="term" value="F:oxidoreductase activity"/>
    <property type="evidence" value="ECO:0007669"/>
    <property type="project" value="UniProtKB-KW"/>
</dbReference>
<dbReference type="Gene3D" id="3.40.50.720">
    <property type="entry name" value="NAD(P)-binding Rossmann-like Domain"/>
    <property type="match status" value="1"/>
</dbReference>
<keyword evidence="2" id="KW-0560">Oxidoreductase</keyword>
<dbReference type="PANTHER" id="PTHR22604">
    <property type="entry name" value="OXIDOREDUCTASES"/>
    <property type="match status" value="1"/>
</dbReference>
<dbReference type="Pfam" id="PF01408">
    <property type="entry name" value="GFO_IDH_MocA"/>
    <property type="match status" value="1"/>
</dbReference>
<evidence type="ECO:0000313" key="6">
    <source>
        <dbReference type="Proteomes" id="UP000663499"/>
    </source>
</evidence>
<feature type="domain" description="Cytidyltransferase-like" evidence="4">
    <location>
        <begin position="5"/>
        <end position="124"/>
    </location>
</feature>
<evidence type="ECO:0000259" key="4">
    <source>
        <dbReference type="Pfam" id="PF01467"/>
    </source>
</evidence>
<name>A0A974XG67_9FIRM</name>
<evidence type="ECO:0000313" key="5">
    <source>
        <dbReference type="EMBL" id="QSX09269.1"/>
    </source>
</evidence>
<sequence length="449" mass="51105">MKKVITYGTFDLFHEGHYRLLERAKKLGDYLIVGVTTENYDDSRGKLNVQEGLMKRIENVKNSGLADEIIIEEYEGQKINDIQKNKVDIFAIGSDWLGKFDYLREYCEVVYLERTKGVSSTQLRAENNGILKLGVIGYGRIANRFIIESKYVSGVNVEGVYGPNPEALNKFANKHELAFYETDLDSFFDKIDAVYIASPHLTHYEYIKSALNRGKHVLCEKPMVLSEKEATEVYKIASDKKLVLLEAIKTAYAPGFIRLVSVAKSGLIGQIKNVDATFTKLVEGNIRELQAHTAGGSMTELATYPLLAIVKLLGTNFEDVDFYSYMDEEKNIDLFTKINIKFDKAIASAKVGLGVKSEGDLIISGTKGYVFVPSPWWKTEYFEVRYEDFSRNKKHYYKFEGDGLRYELAEFVSMIHKGYYQTYKLMPNDSVAINSVIEKYLKGKNIKKI</sequence>
<proteinExistence type="inferred from homology"/>
<dbReference type="InterPro" id="IPR036291">
    <property type="entry name" value="NAD(P)-bd_dom_sf"/>
</dbReference>
<reference evidence="5" key="1">
    <citation type="submission" date="2021-03" db="EMBL/GenBank/DDBJ databases">
        <title>Alkalibacter marinus sp. nov., isolated from tidal flat sediment.</title>
        <authorList>
            <person name="Namirimu T."/>
            <person name="Yang J.-A."/>
            <person name="Yang S.-H."/>
            <person name="Kim Y.-J."/>
            <person name="Kwon K.K."/>
        </authorList>
    </citation>
    <scope>NUCLEOTIDE SEQUENCE</scope>
    <source>
        <strain evidence="5">ES005</strain>
    </source>
</reference>